<comment type="caution">
    <text evidence="2">The sequence shown here is derived from an EMBL/GenBank/DDBJ whole genome shotgun (WGS) entry which is preliminary data.</text>
</comment>
<gene>
    <name evidence="2" type="ORF">CYJ32_04400</name>
</gene>
<evidence type="ECO:0000256" key="1">
    <source>
        <dbReference type="ARBA" id="ARBA00006479"/>
    </source>
</evidence>
<dbReference type="PANTHER" id="PTHR18964:SF149">
    <property type="entry name" value="BIFUNCTIONAL UDP-N-ACETYLGLUCOSAMINE 2-EPIMERASE_N-ACETYLMANNOSAMINE KINASE"/>
    <property type="match status" value="1"/>
</dbReference>
<comment type="similarity">
    <text evidence="1">Belongs to the ROK (NagC/XylR) family.</text>
</comment>
<proteinExistence type="inferred from homology"/>
<sequence>MARQKALNQENLRAHNIGVVLSAILRSREPVSRAHIARTTGMTKAAISIIVSDLIEHQVLQEGEPQQLASTGKPSNPLEFVPQKWLGLGVQVHTDGYGFILQDFNGTVVHKQWIDNAESVSERTDVLDQLERMIAPVVRDYEVQGCHILGGGLAVPGMVTSDGVLIDAPNLGWKNVDLMATSLVQRFHLTPLNEANVAAIAQIPGYAVTASSMNNAENTTSLADSFIYISTDVGVGGAFVDRGTLVAGNNGVSGEIGHLSVSMGGPVCRCGRRGCMEMYAGRKALLNAAGCSRASHMDADEGFAWISQKLIGSDAKVDEVMVEATRAMASAIVSTINMLDITNVIIGGFWTRFGANWLAQLYTSVSMQLNTVHKNKLTITFPVIDNRAALRGSAQLGLRHLIDEAGEYLLSD</sequence>
<dbReference type="SUPFAM" id="SSF53067">
    <property type="entry name" value="Actin-like ATPase domain"/>
    <property type="match status" value="2"/>
</dbReference>
<reference evidence="2 3" key="1">
    <citation type="submission" date="2017-12" db="EMBL/GenBank/DDBJ databases">
        <title>Phylogenetic diversity of female urinary microbiome.</title>
        <authorList>
            <person name="Thomas-White K."/>
            <person name="Wolfe A.J."/>
        </authorList>
    </citation>
    <scope>NUCLEOTIDE SEQUENCE [LARGE SCALE GENOMIC DNA]</scope>
    <source>
        <strain evidence="2 3">UMB0064</strain>
    </source>
</reference>
<dbReference type="EMBL" id="PKGU01000002">
    <property type="protein sequence ID" value="PKZ15605.1"/>
    <property type="molecule type" value="Genomic_DNA"/>
</dbReference>
<dbReference type="InterPro" id="IPR043129">
    <property type="entry name" value="ATPase_NBD"/>
</dbReference>
<dbReference type="Gene3D" id="3.30.420.40">
    <property type="match status" value="2"/>
</dbReference>
<dbReference type="AlphaFoldDB" id="A0A2I1M668"/>
<dbReference type="SUPFAM" id="SSF46785">
    <property type="entry name" value="Winged helix' DNA-binding domain"/>
    <property type="match status" value="1"/>
</dbReference>
<dbReference type="InterPro" id="IPR036390">
    <property type="entry name" value="WH_DNA-bd_sf"/>
</dbReference>
<dbReference type="RefSeq" id="WP_101541380.1">
    <property type="nucleotide sequence ID" value="NZ_CAMYCS010000001.1"/>
</dbReference>
<dbReference type="Gene3D" id="1.10.10.10">
    <property type="entry name" value="Winged helix-like DNA-binding domain superfamily/Winged helix DNA-binding domain"/>
    <property type="match status" value="1"/>
</dbReference>
<dbReference type="PANTHER" id="PTHR18964">
    <property type="entry name" value="ROK (REPRESSOR, ORF, KINASE) FAMILY"/>
    <property type="match status" value="1"/>
</dbReference>
<name>A0A2I1M668_9BIFI</name>
<accession>A0A2I1M668</accession>
<evidence type="ECO:0000313" key="3">
    <source>
        <dbReference type="Proteomes" id="UP000242263"/>
    </source>
</evidence>
<dbReference type="Proteomes" id="UP000242263">
    <property type="component" value="Unassembled WGS sequence"/>
</dbReference>
<evidence type="ECO:0000313" key="2">
    <source>
        <dbReference type="EMBL" id="PKZ15605.1"/>
    </source>
</evidence>
<dbReference type="InterPro" id="IPR000600">
    <property type="entry name" value="ROK"/>
</dbReference>
<organism evidence="2 3">
    <name type="scientific">Alloscardovia omnicolens</name>
    <dbReference type="NCBI Taxonomy" id="419015"/>
    <lineage>
        <taxon>Bacteria</taxon>
        <taxon>Bacillati</taxon>
        <taxon>Actinomycetota</taxon>
        <taxon>Actinomycetes</taxon>
        <taxon>Bifidobacteriales</taxon>
        <taxon>Bifidobacteriaceae</taxon>
        <taxon>Alloscardovia</taxon>
    </lineage>
</organism>
<dbReference type="InterPro" id="IPR036388">
    <property type="entry name" value="WH-like_DNA-bd_sf"/>
</dbReference>
<dbReference type="Pfam" id="PF00480">
    <property type="entry name" value="ROK"/>
    <property type="match status" value="1"/>
</dbReference>
<protein>
    <submittedName>
        <fullName evidence="2">NagC family transcriptional regulator</fullName>
    </submittedName>
</protein>